<proteinExistence type="predicted"/>
<sequence>MRRTFALLLIAFGFPAFAEDSVAFFGITLLDNSLQTEAQGQDPAELVRLNKVETLITERFTEEGYRFLDLAPVQEELDRIVNPAKCYGCDARMAIKLGADFALVGEVQKISNLILTMNLQLRDPKTGQTVKGRVVDIRSNTDESWLRGMRYILKTAFFNSEEK</sequence>
<evidence type="ECO:0000256" key="1">
    <source>
        <dbReference type="SAM" id="SignalP"/>
    </source>
</evidence>
<reference evidence="2 3" key="1">
    <citation type="submission" date="2017-04" db="EMBL/GenBank/DDBJ databases">
        <authorList>
            <person name="Afonso C.L."/>
            <person name="Miller P.J."/>
            <person name="Scott M.A."/>
            <person name="Spackman E."/>
            <person name="Goraichik I."/>
            <person name="Dimitrov K.M."/>
            <person name="Suarez D.L."/>
            <person name="Swayne D.E."/>
        </authorList>
    </citation>
    <scope>NUCLEOTIDE SEQUENCE [LARGE SCALE GENOMIC DNA]</scope>
    <source>
        <strain evidence="2 3">CGMCC 1.12644</strain>
    </source>
</reference>
<name>A0A1W2AIC8_9RHOB</name>
<organism evidence="2 3">
    <name type="scientific">Primorskyibacter flagellatus</name>
    <dbReference type="NCBI Taxonomy" id="1387277"/>
    <lineage>
        <taxon>Bacteria</taxon>
        <taxon>Pseudomonadati</taxon>
        <taxon>Pseudomonadota</taxon>
        <taxon>Alphaproteobacteria</taxon>
        <taxon>Rhodobacterales</taxon>
        <taxon>Roseobacteraceae</taxon>
        <taxon>Primorskyibacter</taxon>
    </lineage>
</organism>
<evidence type="ECO:0000313" key="2">
    <source>
        <dbReference type="EMBL" id="SMC60191.1"/>
    </source>
</evidence>
<feature type="signal peptide" evidence="1">
    <location>
        <begin position="1"/>
        <end position="18"/>
    </location>
</feature>
<dbReference type="InterPro" id="IPR021698">
    <property type="entry name" value="DUF3280"/>
</dbReference>
<dbReference type="AlphaFoldDB" id="A0A1W2AIC8"/>
<dbReference type="RefSeq" id="WP_084351224.1">
    <property type="nucleotide sequence ID" value="NZ_FWYD01000003.1"/>
</dbReference>
<accession>A0A1W2AIC8</accession>
<gene>
    <name evidence="2" type="ORF">SAMN06295998_10326</name>
</gene>
<dbReference type="EMBL" id="FWYD01000003">
    <property type="protein sequence ID" value="SMC60191.1"/>
    <property type="molecule type" value="Genomic_DNA"/>
</dbReference>
<dbReference type="Proteomes" id="UP000192330">
    <property type="component" value="Unassembled WGS sequence"/>
</dbReference>
<keyword evidence="1" id="KW-0732">Signal</keyword>
<feature type="chain" id="PRO_5012777366" description="DUF2380 domain-containing protein" evidence="1">
    <location>
        <begin position="19"/>
        <end position="163"/>
    </location>
</feature>
<keyword evidence="3" id="KW-1185">Reference proteome</keyword>
<evidence type="ECO:0008006" key="4">
    <source>
        <dbReference type="Google" id="ProtNLM"/>
    </source>
</evidence>
<dbReference type="OrthoDB" id="8089716at2"/>
<dbReference type="STRING" id="1387277.SAMN06295998_10326"/>
<dbReference type="Pfam" id="PF11684">
    <property type="entry name" value="DUF3280"/>
    <property type="match status" value="1"/>
</dbReference>
<protein>
    <recommendedName>
        <fullName evidence="4">DUF2380 domain-containing protein</fullName>
    </recommendedName>
</protein>
<evidence type="ECO:0000313" key="3">
    <source>
        <dbReference type="Proteomes" id="UP000192330"/>
    </source>
</evidence>